<dbReference type="InterPro" id="IPR015424">
    <property type="entry name" value="PyrdxlP-dep_Trfase"/>
</dbReference>
<dbReference type="PANTHER" id="PTHR43586:SF21">
    <property type="entry name" value="PYRIDOXAL PHOSPHATE (PLP)-DEPENDENT ASPARTATE AMINOTRANSFERASE SUPERFAMILY"/>
    <property type="match status" value="1"/>
</dbReference>
<accession>A0ABP6LBA1</accession>
<dbReference type="Gene3D" id="3.40.640.10">
    <property type="entry name" value="Type I PLP-dependent aspartate aminotransferase-like (Major domain)"/>
    <property type="match status" value="1"/>
</dbReference>
<evidence type="ECO:0000313" key="3">
    <source>
        <dbReference type="Proteomes" id="UP001501035"/>
    </source>
</evidence>
<dbReference type="RefSeq" id="WP_290713671.1">
    <property type="nucleotide sequence ID" value="NZ_BAAAVS010000023.1"/>
</dbReference>
<dbReference type="EMBL" id="BAAAVS010000023">
    <property type="protein sequence ID" value="GAA3036473.1"/>
    <property type="molecule type" value="Genomic_DNA"/>
</dbReference>
<evidence type="ECO:0000313" key="2">
    <source>
        <dbReference type="EMBL" id="GAA3036473.1"/>
    </source>
</evidence>
<dbReference type="PANTHER" id="PTHR43586">
    <property type="entry name" value="CYSTEINE DESULFURASE"/>
    <property type="match status" value="1"/>
</dbReference>
<keyword evidence="3" id="KW-1185">Reference proteome</keyword>
<dbReference type="InterPro" id="IPR015421">
    <property type="entry name" value="PyrdxlP-dep_Trfase_major"/>
</dbReference>
<sequence length="399" mass="41476">MPFDVAHARGLFPTLGDGWIRLDPQAGMSIPASVASAVSSGFRQLVSDPGSANPGARAMADAVVSARRAIADLVKGDPAGVVLGPSAAHLVSGLVDAFGTQAWWGTEVLLSRDSDLANIVPWERRAQAFGARIRWAETDIETGTIPIDQYLGAIGDATKVVAAPLASSTTGAVTDISEIAPRVRDAGALFVVDGTAAAPYLPLDITELGADVLIVSAHRWGGPRLAAMVFADPARIDDLESIALDSGAIGPARLELVASPGGGLLAGLGASVEHLADLDETALGKRRRRLTTSMDALYEYLQRLDYYLVNSLESLSAVRVLGVSEHRVPIASFMVDGVPADRVVQRLADNGIRALAGVPSPALKQLGVDDEGGAVTVGLGPYSTPYEVDHLVRTVGSLA</sequence>
<gene>
    <name evidence="2" type="ORF">GCM10010528_16430</name>
</gene>
<dbReference type="InterPro" id="IPR015422">
    <property type="entry name" value="PyrdxlP-dep_Trfase_small"/>
</dbReference>
<dbReference type="InterPro" id="IPR000192">
    <property type="entry name" value="Aminotrans_V_dom"/>
</dbReference>
<organism evidence="2 3">
    <name type="scientific">Gordonia defluvii</name>
    <dbReference type="NCBI Taxonomy" id="283718"/>
    <lineage>
        <taxon>Bacteria</taxon>
        <taxon>Bacillati</taxon>
        <taxon>Actinomycetota</taxon>
        <taxon>Actinomycetes</taxon>
        <taxon>Mycobacteriales</taxon>
        <taxon>Gordoniaceae</taxon>
        <taxon>Gordonia</taxon>
    </lineage>
</organism>
<feature type="domain" description="Aminotransferase class V" evidence="1">
    <location>
        <begin position="22"/>
        <end position="224"/>
    </location>
</feature>
<dbReference type="Pfam" id="PF00266">
    <property type="entry name" value="Aminotran_5"/>
    <property type="match status" value="2"/>
</dbReference>
<name>A0ABP6LBA1_9ACTN</name>
<reference evidence="3" key="1">
    <citation type="journal article" date="2019" name="Int. J. Syst. Evol. Microbiol.">
        <title>The Global Catalogue of Microorganisms (GCM) 10K type strain sequencing project: providing services to taxonomists for standard genome sequencing and annotation.</title>
        <authorList>
            <consortium name="The Broad Institute Genomics Platform"/>
            <consortium name="The Broad Institute Genome Sequencing Center for Infectious Disease"/>
            <person name="Wu L."/>
            <person name="Ma J."/>
        </authorList>
    </citation>
    <scope>NUCLEOTIDE SEQUENCE [LARGE SCALE GENOMIC DNA]</scope>
    <source>
        <strain evidence="3">JCM 14234</strain>
    </source>
</reference>
<protein>
    <submittedName>
        <fullName evidence="2">Cysteine desulfurase-like protein</fullName>
    </submittedName>
</protein>
<evidence type="ECO:0000259" key="1">
    <source>
        <dbReference type="Pfam" id="PF00266"/>
    </source>
</evidence>
<dbReference type="SUPFAM" id="SSF53383">
    <property type="entry name" value="PLP-dependent transferases"/>
    <property type="match status" value="1"/>
</dbReference>
<dbReference type="Proteomes" id="UP001501035">
    <property type="component" value="Unassembled WGS sequence"/>
</dbReference>
<dbReference type="Gene3D" id="3.90.1150.10">
    <property type="entry name" value="Aspartate Aminotransferase, domain 1"/>
    <property type="match status" value="1"/>
</dbReference>
<feature type="domain" description="Aminotransferase class V" evidence="1">
    <location>
        <begin position="292"/>
        <end position="391"/>
    </location>
</feature>
<comment type="caution">
    <text evidence="2">The sequence shown here is derived from an EMBL/GenBank/DDBJ whole genome shotgun (WGS) entry which is preliminary data.</text>
</comment>
<proteinExistence type="predicted"/>